<evidence type="ECO:0000313" key="3">
    <source>
        <dbReference type="Proteomes" id="UP001162131"/>
    </source>
</evidence>
<dbReference type="AlphaFoldDB" id="A0AAU9IX13"/>
<name>A0AAU9IX13_9CILI</name>
<organism evidence="2 3">
    <name type="scientific">Blepharisma stoltei</name>
    <dbReference type="NCBI Taxonomy" id="1481888"/>
    <lineage>
        <taxon>Eukaryota</taxon>
        <taxon>Sar</taxon>
        <taxon>Alveolata</taxon>
        <taxon>Ciliophora</taxon>
        <taxon>Postciliodesmatophora</taxon>
        <taxon>Heterotrichea</taxon>
        <taxon>Heterotrichida</taxon>
        <taxon>Blepharismidae</taxon>
        <taxon>Blepharisma</taxon>
    </lineage>
</organism>
<gene>
    <name evidence="2" type="ORF">BSTOLATCC_MIC20544</name>
</gene>
<reference evidence="2" key="1">
    <citation type="submission" date="2021-09" db="EMBL/GenBank/DDBJ databases">
        <authorList>
            <consortium name="AG Swart"/>
            <person name="Singh M."/>
            <person name="Singh A."/>
            <person name="Seah K."/>
            <person name="Emmerich C."/>
        </authorList>
    </citation>
    <scope>NUCLEOTIDE SEQUENCE</scope>
    <source>
        <strain evidence="2">ATCC30299</strain>
    </source>
</reference>
<accession>A0AAU9IX13</accession>
<feature type="region of interest" description="Disordered" evidence="1">
    <location>
        <begin position="1"/>
        <end position="27"/>
    </location>
</feature>
<evidence type="ECO:0000256" key="1">
    <source>
        <dbReference type="SAM" id="MobiDB-lite"/>
    </source>
</evidence>
<evidence type="ECO:0000313" key="2">
    <source>
        <dbReference type="EMBL" id="CAG9318060.1"/>
    </source>
</evidence>
<comment type="caution">
    <text evidence="2">The sequence shown here is derived from an EMBL/GenBank/DDBJ whole genome shotgun (WGS) entry which is preliminary data.</text>
</comment>
<keyword evidence="3" id="KW-1185">Reference proteome</keyword>
<dbReference type="Proteomes" id="UP001162131">
    <property type="component" value="Unassembled WGS sequence"/>
</dbReference>
<proteinExistence type="predicted"/>
<protein>
    <submittedName>
        <fullName evidence="2">Uncharacterized protein</fullName>
    </submittedName>
</protein>
<sequence>MGDSCSKPRGKDKENNPKRKSIKNIDILKENKGKIVKKNKKRVTWSRRLTVNIEYKNDDDYNDKSITDSGQSKVTKMLDTSFDIENEEEIIPIANDSIKICHNRQILAENTKTSVNKNLSHK</sequence>
<dbReference type="EMBL" id="CAJZBQ010000020">
    <property type="protein sequence ID" value="CAG9318060.1"/>
    <property type="molecule type" value="Genomic_DNA"/>
</dbReference>